<reference evidence="1" key="1">
    <citation type="submission" date="2013-07" db="EMBL/GenBank/DDBJ databases">
        <title>Sub-species coevolution in mutualistic symbiosis.</title>
        <authorList>
            <person name="Murfin K."/>
            <person name="Klassen J."/>
            <person name="Lee M."/>
            <person name="Forst S."/>
            <person name="Stock P."/>
            <person name="Goodrich-Blair H."/>
        </authorList>
    </citation>
    <scope>NUCLEOTIDE SEQUENCE [LARGE SCALE GENOMIC DNA]</scope>
    <source>
        <strain evidence="1">Feltiae Moldova</strain>
    </source>
</reference>
<dbReference type="HOGENOM" id="CLU_3190754_0_0_6"/>
<dbReference type="Proteomes" id="UP000028487">
    <property type="component" value="Unassembled WGS sequence"/>
</dbReference>
<evidence type="ECO:0000313" key="1">
    <source>
        <dbReference type="EMBL" id="CDH01871.1"/>
    </source>
</evidence>
<dbReference type="EMBL" id="CBSV010000154">
    <property type="protein sequence ID" value="CDH01871.1"/>
    <property type="molecule type" value="Genomic_DNA"/>
</dbReference>
<accession>A0A077NW69</accession>
<name>A0A077NW69_XENBV</name>
<dbReference type="AlphaFoldDB" id="A0A077NW69"/>
<organism evidence="1">
    <name type="scientific">Xenorhabdus bovienii str. feltiae Moldova</name>
    <dbReference type="NCBI Taxonomy" id="1398200"/>
    <lineage>
        <taxon>Bacteria</taxon>
        <taxon>Pseudomonadati</taxon>
        <taxon>Pseudomonadota</taxon>
        <taxon>Gammaproteobacteria</taxon>
        <taxon>Enterobacterales</taxon>
        <taxon>Morganellaceae</taxon>
        <taxon>Xenorhabdus</taxon>
    </lineage>
</organism>
<sequence>MSQWKEKDIFKLFSQYDNILEEQYGFTAIYNFIFPYERFKTTVFRR</sequence>
<comment type="caution">
    <text evidence="1">The sequence shown here is derived from an EMBL/GenBank/DDBJ whole genome shotgun (WGS) entry which is preliminary data.</text>
</comment>
<protein>
    <submittedName>
        <fullName evidence="1">Uncharacterized protein</fullName>
    </submittedName>
</protein>
<proteinExistence type="predicted"/>
<gene>
    <name evidence="1" type="ORF">XBFM1_2370008</name>
</gene>